<evidence type="ECO:0000313" key="11">
    <source>
        <dbReference type="EnsemblMetazoa" id="CapteP215843"/>
    </source>
</evidence>
<dbReference type="SUPFAM" id="SSF50630">
    <property type="entry name" value="Acid proteases"/>
    <property type="match status" value="1"/>
</dbReference>
<evidence type="ECO:0000256" key="5">
    <source>
        <dbReference type="ARBA" id="ARBA00022801"/>
    </source>
</evidence>
<keyword evidence="6" id="KW-0862">Zinc</keyword>
<reference evidence="10 12" key="2">
    <citation type="journal article" date="2013" name="Nature">
        <title>Insights into bilaterian evolution from three spiralian genomes.</title>
        <authorList>
            <person name="Simakov O."/>
            <person name="Marletaz F."/>
            <person name="Cho S.J."/>
            <person name="Edsinger-Gonzales E."/>
            <person name="Havlak P."/>
            <person name="Hellsten U."/>
            <person name="Kuo D.H."/>
            <person name="Larsson T."/>
            <person name="Lv J."/>
            <person name="Arendt D."/>
            <person name="Savage R."/>
            <person name="Osoegawa K."/>
            <person name="de Jong P."/>
            <person name="Grimwood J."/>
            <person name="Chapman J.A."/>
            <person name="Shapiro H."/>
            <person name="Aerts A."/>
            <person name="Otillar R.P."/>
            <person name="Terry A.Y."/>
            <person name="Boore J.L."/>
            <person name="Grigoriev I.V."/>
            <person name="Lindberg D.R."/>
            <person name="Seaver E.C."/>
            <person name="Weisblat D.A."/>
            <person name="Putnam N.H."/>
            <person name="Rokhsar D.S."/>
        </authorList>
    </citation>
    <scope>NUCLEOTIDE SEQUENCE</scope>
    <source>
        <strain evidence="10 12">I ESC-2004</strain>
    </source>
</reference>
<evidence type="ECO:0008006" key="13">
    <source>
        <dbReference type="Google" id="ProtNLM"/>
    </source>
</evidence>
<dbReference type="GO" id="GO:0016779">
    <property type="term" value="F:nucleotidyltransferase activity"/>
    <property type="evidence" value="ECO:0007669"/>
    <property type="project" value="UniProtKB-KW"/>
</dbReference>
<keyword evidence="2" id="KW-0548">Nucleotidyltransferase</keyword>
<dbReference type="OrthoDB" id="6160000at2759"/>
<sequence>MDKLSSQSSTAKNVDAVTKKLHPPKPQKQSHNKTPWKTKTQPQPKKQTPSNTKCTRCGYVHRSTRPDVCPTLGAKCKNCGKMGHFAHVCRSSKVSNIDFANNVGDTDAVGIHNPFLGSVFTGDNDSWKVTLPLEGRNIIFKIDSGANVSILNVQSYKSLPSPPNLSPLKSLLLVSPGGPLDARGYFTANTIWKGTRYKFKVVVVNMSGENPLGRDAACGLGLSARIDAGAVTLTVTF</sequence>
<reference evidence="12" key="1">
    <citation type="submission" date="2012-12" db="EMBL/GenBank/DDBJ databases">
        <authorList>
            <person name="Hellsten U."/>
            <person name="Grimwood J."/>
            <person name="Chapman J.A."/>
            <person name="Shapiro H."/>
            <person name="Aerts A."/>
            <person name="Otillar R.P."/>
            <person name="Terry A.Y."/>
            <person name="Boore J.L."/>
            <person name="Simakov O."/>
            <person name="Marletaz F."/>
            <person name="Cho S.-J."/>
            <person name="Edsinger-Gonzales E."/>
            <person name="Havlak P."/>
            <person name="Kuo D.-H."/>
            <person name="Larsson T."/>
            <person name="Lv J."/>
            <person name="Arendt D."/>
            <person name="Savage R."/>
            <person name="Osoegawa K."/>
            <person name="de Jong P."/>
            <person name="Lindberg D.R."/>
            <person name="Seaver E.C."/>
            <person name="Weisblat D.A."/>
            <person name="Putnam N.H."/>
            <person name="Grigoriev I.V."/>
            <person name="Rokhsar D.S."/>
        </authorList>
    </citation>
    <scope>NUCLEOTIDE SEQUENCE</scope>
    <source>
        <strain evidence="12">I ESC-2004</strain>
    </source>
</reference>
<dbReference type="GO" id="GO:0004190">
    <property type="term" value="F:aspartic-type endopeptidase activity"/>
    <property type="evidence" value="ECO:0007669"/>
    <property type="project" value="InterPro"/>
</dbReference>
<dbReference type="AlphaFoldDB" id="R7VCU4"/>
<evidence type="ECO:0000256" key="1">
    <source>
        <dbReference type="ARBA" id="ARBA00022679"/>
    </source>
</evidence>
<keyword evidence="4" id="KW-0255">Endonuclease</keyword>
<dbReference type="InterPro" id="IPR001878">
    <property type="entry name" value="Znf_CCHC"/>
</dbReference>
<dbReference type="GO" id="GO:0004519">
    <property type="term" value="F:endonuclease activity"/>
    <property type="evidence" value="ECO:0007669"/>
    <property type="project" value="UniProtKB-KW"/>
</dbReference>
<feature type="region of interest" description="Disordered" evidence="7">
    <location>
        <begin position="1"/>
        <end position="53"/>
    </location>
</feature>
<dbReference type="Proteomes" id="UP000014760">
    <property type="component" value="Unassembled WGS sequence"/>
</dbReference>
<protein>
    <recommendedName>
        <fullName evidence="13">CCHC-type domain-containing protein</fullName>
    </recommendedName>
</protein>
<dbReference type="InterPro" id="IPR050951">
    <property type="entry name" value="Retrovirus_Pol_polyprotein"/>
</dbReference>
<keyword evidence="6" id="KW-0863">Zinc-finger</keyword>
<evidence type="ECO:0000313" key="10">
    <source>
        <dbReference type="EMBL" id="ELU13500.1"/>
    </source>
</evidence>
<dbReference type="OMA" id="HMEPPGR"/>
<gene>
    <name evidence="10" type="ORF">CAPTEDRAFT_215843</name>
</gene>
<reference evidence="11" key="3">
    <citation type="submission" date="2015-06" db="UniProtKB">
        <authorList>
            <consortium name="EnsemblMetazoa"/>
        </authorList>
    </citation>
    <scope>IDENTIFICATION</scope>
</reference>
<dbReference type="PROSITE" id="PS50175">
    <property type="entry name" value="ASP_PROT_RETROV"/>
    <property type="match status" value="1"/>
</dbReference>
<evidence type="ECO:0000313" key="12">
    <source>
        <dbReference type="Proteomes" id="UP000014760"/>
    </source>
</evidence>
<evidence type="ECO:0000256" key="6">
    <source>
        <dbReference type="PROSITE-ProRule" id="PRU00047"/>
    </source>
</evidence>
<organism evidence="10">
    <name type="scientific">Capitella teleta</name>
    <name type="common">Polychaete worm</name>
    <dbReference type="NCBI Taxonomy" id="283909"/>
    <lineage>
        <taxon>Eukaryota</taxon>
        <taxon>Metazoa</taxon>
        <taxon>Spiralia</taxon>
        <taxon>Lophotrochozoa</taxon>
        <taxon>Annelida</taxon>
        <taxon>Polychaeta</taxon>
        <taxon>Sedentaria</taxon>
        <taxon>Scolecida</taxon>
        <taxon>Capitellidae</taxon>
        <taxon>Capitella</taxon>
    </lineage>
</organism>
<dbReference type="PANTHER" id="PTHR37984">
    <property type="entry name" value="PROTEIN CBG26694"/>
    <property type="match status" value="1"/>
</dbReference>
<dbReference type="STRING" id="283909.R7VCU4"/>
<evidence type="ECO:0000259" key="8">
    <source>
        <dbReference type="PROSITE" id="PS50158"/>
    </source>
</evidence>
<feature type="compositionally biased region" description="Basic residues" evidence="7">
    <location>
        <begin position="19"/>
        <end position="36"/>
    </location>
</feature>
<evidence type="ECO:0000259" key="9">
    <source>
        <dbReference type="PROSITE" id="PS50175"/>
    </source>
</evidence>
<dbReference type="InterPro" id="IPR001995">
    <property type="entry name" value="Peptidase_A2_cat"/>
</dbReference>
<keyword evidence="12" id="KW-1185">Reference proteome</keyword>
<dbReference type="PANTHER" id="PTHR37984:SF5">
    <property type="entry name" value="PROTEIN NYNRIN-LIKE"/>
    <property type="match status" value="1"/>
</dbReference>
<evidence type="ECO:0000256" key="3">
    <source>
        <dbReference type="ARBA" id="ARBA00022722"/>
    </source>
</evidence>
<name>R7VCU4_CAPTE</name>
<dbReference type="HOGENOM" id="CLU_1171587_0_0_1"/>
<keyword evidence="5" id="KW-0378">Hydrolase</keyword>
<dbReference type="InterPro" id="IPR021109">
    <property type="entry name" value="Peptidase_aspartic_dom_sf"/>
</dbReference>
<keyword evidence="3" id="KW-0540">Nuclease</keyword>
<dbReference type="GO" id="GO:0008270">
    <property type="term" value="F:zinc ion binding"/>
    <property type="evidence" value="ECO:0007669"/>
    <property type="project" value="UniProtKB-KW"/>
</dbReference>
<feature type="compositionally biased region" description="Low complexity" evidence="7">
    <location>
        <begin position="37"/>
        <end position="49"/>
    </location>
</feature>
<dbReference type="GO" id="GO:0003676">
    <property type="term" value="F:nucleic acid binding"/>
    <property type="evidence" value="ECO:0007669"/>
    <property type="project" value="InterPro"/>
</dbReference>
<feature type="domain" description="Peptidase A2" evidence="9">
    <location>
        <begin position="138"/>
        <end position="216"/>
    </location>
</feature>
<accession>R7VCU4</accession>
<proteinExistence type="predicted"/>
<dbReference type="PROSITE" id="PS50158">
    <property type="entry name" value="ZF_CCHC"/>
    <property type="match status" value="1"/>
</dbReference>
<dbReference type="EMBL" id="AMQN01018988">
    <property type="status" value="NOT_ANNOTATED_CDS"/>
    <property type="molecule type" value="Genomic_DNA"/>
</dbReference>
<keyword evidence="6" id="KW-0479">Metal-binding</keyword>
<evidence type="ECO:0000256" key="2">
    <source>
        <dbReference type="ARBA" id="ARBA00022695"/>
    </source>
</evidence>
<dbReference type="EnsemblMetazoa" id="CapteT215843">
    <property type="protein sequence ID" value="CapteP215843"/>
    <property type="gene ID" value="CapteG215843"/>
</dbReference>
<feature type="domain" description="CCHC-type" evidence="8">
    <location>
        <begin position="75"/>
        <end position="91"/>
    </location>
</feature>
<dbReference type="EMBL" id="KB295176">
    <property type="protein sequence ID" value="ELU13500.1"/>
    <property type="molecule type" value="Genomic_DNA"/>
</dbReference>
<evidence type="ECO:0000256" key="4">
    <source>
        <dbReference type="ARBA" id="ARBA00022759"/>
    </source>
</evidence>
<keyword evidence="1" id="KW-0808">Transferase</keyword>
<evidence type="ECO:0000256" key="7">
    <source>
        <dbReference type="SAM" id="MobiDB-lite"/>
    </source>
</evidence>
<dbReference type="GO" id="GO:0006508">
    <property type="term" value="P:proteolysis"/>
    <property type="evidence" value="ECO:0007669"/>
    <property type="project" value="InterPro"/>
</dbReference>
<feature type="compositionally biased region" description="Polar residues" evidence="7">
    <location>
        <begin position="1"/>
        <end position="12"/>
    </location>
</feature>